<reference evidence="2 3" key="1">
    <citation type="submission" date="2018-08" db="EMBL/GenBank/DDBJ databases">
        <title>The complete genome sequence of Streptomyces seoulensis, a pioneer strain for nickel superoxide dismutase discovery.</title>
        <authorList>
            <person name="Shin J."/>
            <person name="Lee J.-S."/>
            <person name="Lee E.-J."/>
            <person name="Youn H.-D."/>
        </authorList>
    </citation>
    <scope>NUCLEOTIDE SEQUENCE [LARGE SCALE GENOMIC DNA]</scope>
    <source>
        <strain evidence="2 3">KCTC 9819</strain>
    </source>
</reference>
<keyword evidence="3" id="KW-1185">Reference proteome</keyword>
<feature type="region of interest" description="Disordered" evidence="1">
    <location>
        <begin position="333"/>
        <end position="361"/>
    </location>
</feature>
<feature type="compositionally biased region" description="Low complexity" evidence="1">
    <location>
        <begin position="333"/>
        <end position="351"/>
    </location>
</feature>
<evidence type="ECO:0000256" key="1">
    <source>
        <dbReference type="SAM" id="MobiDB-lite"/>
    </source>
</evidence>
<dbReference type="Gene3D" id="2.120.10.30">
    <property type="entry name" value="TolB, C-terminal domain"/>
    <property type="match status" value="1"/>
</dbReference>
<evidence type="ECO:0000313" key="3">
    <source>
        <dbReference type="Proteomes" id="UP000292547"/>
    </source>
</evidence>
<dbReference type="GeneID" id="300102181"/>
<evidence type="ECO:0000313" key="2">
    <source>
        <dbReference type="EMBL" id="QBJ93230.1"/>
    </source>
</evidence>
<gene>
    <name evidence="2" type="ORF">D0Z67_25055</name>
</gene>
<name>A0A4P6U0E3_STRSO</name>
<dbReference type="EMBL" id="CP032229">
    <property type="protein sequence ID" value="QBJ93230.1"/>
    <property type="molecule type" value="Genomic_DNA"/>
</dbReference>
<organism evidence="2 3">
    <name type="scientific">Streptomyces seoulensis</name>
    <dbReference type="NCBI Taxonomy" id="73044"/>
    <lineage>
        <taxon>Bacteria</taxon>
        <taxon>Bacillati</taxon>
        <taxon>Actinomycetota</taxon>
        <taxon>Actinomycetes</taxon>
        <taxon>Kitasatosporales</taxon>
        <taxon>Streptomycetaceae</taxon>
        <taxon>Streptomyces</taxon>
    </lineage>
</organism>
<dbReference type="InterPro" id="IPR011042">
    <property type="entry name" value="6-blade_b-propeller_TolB-like"/>
</dbReference>
<protein>
    <recommendedName>
        <fullName evidence="4">WD40 repeat domain-containing protein</fullName>
    </recommendedName>
</protein>
<dbReference type="KEGG" id="sseo:D0Z67_25055"/>
<dbReference type="OrthoDB" id="3933685at2"/>
<dbReference type="STRING" id="73044.GCA_000725795_03299"/>
<dbReference type="SUPFAM" id="SSF82171">
    <property type="entry name" value="DPP6 N-terminal domain-like"/>
    <property type="match status" value="1"/>
</dbReference>
<dbReference type="RefSeq" id="WP_031181510.1">
    <property type="nucleotide sequence ID" value="NZ_CP032229.1"/>
</dbReference>
<accession>A0A4P6U0E3</accession>
<dbReference type="AlphaFoldDB" id="A0A4P6U0E3"/>
<evidence type="ECO:0008006" key="4">
    <source>
        <dbReference type="Google" id="ProtNLM"/>
    </source>
</evidence>
<sequence>MLAFVRPLSREIVLADADGRTWRGARTNAAADYVRWSPDGSALAWIDDENDPRSHDGRRLHRLDIATGRERKIPCACHGVGFLGAEVATLTSDGDALLLVGAGQGARRVPLRDPVGDYAKLAAGGRDMVTVADPLPEQEAGRGQYQLLAVDGSGTVRPFLPARAPTSMVEGLQSPDGRRVAWSSADSGGACWTYGNALLATYGRKGRQAPARPADAAMTRALLKERALVTGLAWAGDGVTVTFGPLQSCQAVPPARFVSYYLHDGKWRFIGTGMRAVGYGAQGRSARILVPPRVVPRKDEEFYIPVLGDLEFTDRHHERHALGSGVSEFAFTPGESARAPAPAPAEEPGSSGVVGTTDRGEPFPAHLRALAQRIKDAAEDDDAARLRALCGSCDNETKKAIGTAKGRRELVKLLSSHPGRKENGIVFPGLAAHRCVDEPGQNITCTAEQLADIALLGIPADNDLDTYQGQIYEPSLEGRLQLRSGSGGKALWVGRIEP</sequence>
<proteinExistence type="predicted"/>
<dbReference type="Proteomes" id="UP000292547">
    <property type="component" value="Chromosome"/>
</dbReference>